<gene>
    <name evidence="2" type="primary">nagD</name>
    <name evidence="2" type="ORF">GCM10010971_23810</name>
</gene>
<dbReference type="PANTHER" id="PTHR19288:SF46">
    <property type="entry name" value="HALOACID DEHALOGENASE-LIKE HYDROLASE DOMAIN-CONTAINING PROTEIN 2"/>
    <property type="match status" value="1"/>
</dbReference>
<reference evidence="3" key="1">
    <citation type="journal article" date="2019" name="Int. J. Syst. Evol. Microbiol.">
        <title>The Global Catalogue of Microorganisms (GCM) 10K type strain sequencing project: providing services to taxonomists for standard genome sequencing and annotation.</title>
        <authorList>
            <consortium name="The Broad Institute Genomics Platform"/>
            <consortium name="The Broad Institute Genome Sequencing Center for Infectious Disease"/>
            <person name="Wu L."/>
            <person name="Ma J."/>
        </authorList>
    </citation>
    <scope>NUCLEOTIDE SEQUENCE [LARGE SCALE GENOMIC DNA]</scope>
    <source>
        <strain evidence="3">CGMCC 1.8860</strain>
    </source>
</reference>
<dbReference type="SFLD" id="SFLDS00003">
    <property type="entry name" value="Haloacid_Dehalogenase"/>
    <property type="match status" value="1"/>
</dbReference>
<accession>A0ABQ2PLS9</accession>
<evidence type="ECO:0000313" key="3">
    <source>
        <dbReference type="Proteomes" id="UP000621859"/>
    </source>
</evidence>
<dbReference type="Gene3D" id="3.40.50.1000">
    <property type="entry name" value="HAD superfamily/HAD-like"/>
    <property type="match status" value="2"/>
</dbReference>
<evidence type="ECO:0000256" key="1">
    <source>
        <dbReference type="PIRNR" id="PIRNR000915"/>
    </source>
</evidence>
<dbReference type="PIRSF" id="PIRSF000915">
    <property type="entry name" value="PGP-type_phosphatase"/>
    <property type="match status" value="1"/>
</dbReference>
<organism evidence="2 3">
    <name type="scientific">Silvimonas amylolytica</name>
    <dbReference type="NCBI Taxonomy" id="449663"/>
    <lineage>
        <taxon>Bacteria</taxon>
        <taxon>Pseudomonadati</taxon>
        <taxon>Pseudomonadota</taxon>
        <taxon>Betaproteobacteria</taxon>
        <taxon>Neisseriales</taxon>
        <taxon>Chitinibacteraceae</taxon>
        <taxon>Silvimonas</taxon>
    </lineage>
</organism>
<comment type="similarity">
    <text evidence="1">Belongs to the HAD-like hydrolase superfamily.</text>
</comment>
<sequence>MLMALPIRIKLFSRHWPHDPEVRIIQKTKAMTKSIISDMDGVIYRGKALIPGANDFVQRLLKSNVPFLFLTNNAEQTPLDLKLKLEHLGIKGLTEDNFITSAMATAMFLKNQKENATVYVVGGGGLINELYNVGFSISESNPDYVVVGKTTSLSYEQLKKAVRLIDGGAKFIGTNPDMIDPVEGGNEPAAGTILAAIAAATGKTPYIVGKPNALMMTLATRKLGVHPDDAVMIGDRMDTDIVGGMEAGMTTVLVLSGVSTKESIKAFPYKPDHIFNNVGEIDPAVL</sequence>
<dbReference type="InterPro" id="IPR006357">
    <property type="entry name" value="HAD-SF_hydro_IIA"/>
</dbReference>
<comment type="caution">
    <text evidence="2">The sequence shown here is derived from an EMBL/GenBank/DDBJ whole genome shotgun (WGS) entry which is preliminary data.</text>
</comment>
<dbReference type="NCBIfam" id="TIGR01460">
    <property type="entry name" value="HAD-SF-IIA"/>
    <property type="match status" value="1"/>
</dbReference>
<name>A0ABQ2PLS9_9NEIS</name>
<dbReference type="SFLD" id="SFLDG01139">
    <property type="entry name" value="C2.A:_Pyridoxal_Phosphate_Phos"/>
    <property type="match status" value="1"/>
</dbReference>
<evidence type="ECO:0000313" key="2">
    <source>
        <dbReference type="EMBL" id="GGP26562.1"/>
    </source>
</evidence>
<dbReference type="Pfam" id="PF13242">
    <property type="entry name" value="Hydrolase_like"/>
    <property type="match status" value="1"/>
</dbReference>
<proteinExistence type="inferred from homology"/>
<protein>
    <submittedName>
        <fullName evidence="2">Acid sugar phosphatase</fullName>
    </submittedName>
</protein>
<dbReference type="PANTHER" id="PTHR19288">
    <property type="entry name" value="4-NITROPHENYLPHOSPHATASE-RELATED"/>
    <property type="match status" value="1"/>
</dbReference>
<dbReference type="EMBL" id="BMLY01000003">
    <property type="protein sequence ID" value="GGP26562.1"/>
    <property type="molecule type" value="Genomic_DNA"/>
</dbReference>
<dbReference type="InterPro" id="IPR023214">
    <property type="entry name" value="HAD_sf"/>
</dbReference>
<dbReference type="SUPFAM" id="SSF56784">
    <property type="entry name" value="HAD-like"/>
    <property type="match status" value="1"/>
</dbReference>
<dbReference type="InterPro" id="IPR036412">
    <property type="entry name" value="HAD-like_sf"/>
</dbReference>
<dbReference type="Proteomes" id="UP000621859">
    <property type="component" value="Unassembled WGS sequence"/>
</dbReference>
<dbReference type="CDD" id="cd07530">
    <property type="entry name" value="HAD_Pase_UmpH-like"/>
    <property type="match status" value="1"/>
</dbReference>
<keyword evidence="3" id="KW-1185">Reference proteome</keyword>
<dbReference type="Pfam" id="PF13344">
    <property type="entry name" value="Hydrolase_6"/>
    <property type="match status" value="1"/>
</dbReference>